<feature type="transmembrane region" description="Helical" evidence="6">
    <location>
        <begin position="83"/>
        <end position="113"/>
    </location>
</feature>
<keyword evidence="3 6" id="KW-1133">Transmembrane helix</keyword>
<feature type="region of interest" description="Disordered" evidence="5">
    <location>
        <begin position="481"/>
        <end position="604"/>
    </location>
</feature>
<keyword evidence="4 6" id="KW-0472">Membrane</keyword>
<feature type="domain" description="SLC26A/SulP transporter" evidence="7">
    <location>
        <begin position="25"/>
        <end position="384"/>
    </location>
</feature>
<dbReference type="GO" id="GO:0016020">
    <property type="term" value="C:membrane"/>
    <property type="evidence" value="ECO:0007669"/>
    <property type="project" value="UniProtKB-SubCell"/>
</dbReference>
<feature type="transmembrane region" description="Helical" evidence="6">
    <location>
        <begin position="28"/>
        <end position="47"/>
    </location>
</feature>
<organism evidence="8 9">
    <name type="scientific">Mycolicibacterium gilvum</name>
    <dbReference type="NCBI Taxonomy" id="1804"/>
    <lineage>
        <taxon>Bacteria</taxon>
        <taxon>Bacillati</taxon>
        <taxon>Actinomycetota</taxon>
        <taxon>Actinomycetes</taxon>
        <taxon>Mycobacteriales</taxon>
        <taxon>Mycobacteriaceae</taxon>
        <taxon>Mycolicibacterium</taxon>
    </lineage>
</organism>
<feature type="transmembrane region" description="Helical" evidence="6">
    <location>
        <begin position="125"/>
        <end position="144"/>
    </location>
</feature>
<feature type="transmembrane region" description="Helical" evidence="6">
    <location>
        <begin position="344"/>
        <end position="362"/>
    </location>
</feature>
<feature type="compositionally biased region" description="Low complexity" evidence="5">
    <location>
        <begin position="559"/>
        <end position="586"/>
    </location>
</feature>
<dbReference type="Pfam" id="PF00916">
    <property type="entry name" value="Sulfate_transp"/>
    <property type="match status" value="1"/>
</dbReference>
<proteinExistence type="predicted"/>
<dbReference type="GO" id="GO:0055085">
    <property type="term" value="P:transmembrane transport"/>
    <property type="evidence" value="ECO:0007669"/>
    <property type="project" value="InterPro"/>
</dbReference>
<feature type="compositionally biased region" description="Low complexity" evidence="5">
    <location>
        <begin position="540"/>
        <end position="549"/>
    </location>
</feature>
<gene>
    <name evidence="8" type="primary">ychM</name>
    <name evidence="8" type="ORF">NCTC10742_05444</name>
</gene>
<dbReference type="AlphaFoldDB" id="A0A378SWE1"/>
<name>A0A378SWE1_9MYCO</name>
<evidence type="ECO:0000256" key="2">
    <source>
        <dbReference type="ARBA" id="ARBA00022692"/>
    </source>
</evidence>
<evidence type="ECO:0000256" key="6">
    <source>
        <dbReference type="SAM" id="Phobius"/>
    </source>
</evidence>
<sequence>MITIGRLGRLLPQRSDYTDLRRSWRADLLAGVTVGVVALPLALAFGISSGVGAAAGLITAVVAGLVAAVFGGSSVQVSGPTGAMAVVLAPIVAMHGLGSIALVTVLAGLLVLLAGVTGLGRAVTFIPWPVIEGFTLGIAAIIFLQQIPAAFAAGGPPGERTLPAAWHVVTHADWSEAVKSLGVIAFVVALMVALPRIHRAIPESLAAVVGATVAVGVLGISVATIGELPSHLPAPMLPQIVPGALRDLFGAALAIAALAAIESLLSARVAATMAPTGPYDPDRELVGQGLASVASGAFGGMPATGAIARTAVNVRSGARTRLAAVVHSVVLLGVVYLATGPVAAIPLAALSGVLMVTSFRMISRSTMRKILTSTRSDATTFVLTAVVTVCFDLIEAVQIGILVAAFFALRSVARRSSVVREELPPPPPGRRGDRAAAPRRCHVLRCGRTDLECDRRRRPSPHIGRDHPDVAARHARCDGREYPGTDLYRVGGPRHHRDHQGCASRTQRVAGQRRSVRIPAPRAASGGHPRRGDRSRQDARAASTALSQAADHDGSRPVIAITRSSRGASSGTGTGASNSPSTGPSAVNAARCPCTAASVSPSTS</sequence>
<feature type="compositionally biased region" description="Basic and acidic residues" evidence="5">
    <location>
        <begin position="530"/>
        <end position="539"/>
    </location>
</feature>
<feature type="transmembrane region" description="Helical" evidence="6">
    <location>
        <begin position="247"/>
        <end position="265"/>
    </location>
</feature>
<dbReference type="Proteomes" id="UP000254291">
    <property type="component" value="Unassembled WGS sequence"/>
</dbReference>
<accession>A0A378SWE1</accession>
<feature type="transmembrane region" description="Helical" evidence="6">
    <location>
        <begin position="53"/>
        <end position="71"/>
    </location>
</feature>
<reference evidence="8 9" key="1">
    <citation type="submission" date="2018-06" db="EMBL/GenBank/DDBJ databases">
        <authorList>
            <consortium name="Pathogen Informatics"/>
            <person name="Doyle S."/>
        </authorList>
    </citation>
    <scope>NUCLEOTIDE SEQUENCE [LARGE SCALE GENOMIC DNA]</scope>
    <source>
        <strain evidence="8 9">NCTC10742</strain>
    </source>
</reference>
<keyword evidence="2 6" id="KW-0812">Transmembrane</keyword>
<evidence type="ECO:0000313" key="9">
    <source>
        <dbReference type="Proteomes" id="UP000254291"/>
    </source>
</evidence>
<evidence type="ECO:0000256" key="1">
    <source>
        <dbReference type="ARBA" id="ARBA00004141"/>
    </source>
</evidence>
<evidence type="ECO:0000256" key="4">
    <source>
        <dbReference type="ARBA" id="ARBA00023136"/>
    </source>
</evidence>
<evidence type="ECO:0000259" key="7">
    <source>
        <dbReference type="Pfam" id="PF00916"/>
    </source>
</evidence>
<dbReference type="PANTHER" id="PTHR11814">
    <property type="entry name" value="SULFATE TRANSPORTER"/>
    <property type="match status" value="1"/>
</dbReference>
<evidence type="ECO:0000256" key="5">
    <source>
        <dbReference type="SAM" id="MobiDB-lite"/>
    </source>
</evidence>
<evidence type="ECO:0000313" key="8">
    <source>
        <dbReference type="EMBL" id="STZ46174.1"/>
    </source>
</evidence>
<dbReference type="InterPro" id="IPR011547">
    <property type="entry name" value="SLC26A/SulP_dom"/>
</dbReference>
<evidence type="ECO:0000256" key="3">
    <source>
        <dbReference type="ARBA" id="ARBA00022989"/>
    </source>
</evidence>
<feature type="transmembrane region" description="Helical" evidence="6">
    <location>
        <begin position="204"/>
        <end position="226"/>
    </location>
</feature>
<protein>
    <submittedName>
        <fullName evidence="8">Sulfate transporter</fullName>
    </submittedName>
</protein>
<feature type="transmembrane region" description="Helical" evidence="6">
    <location>
        <begin position="285"/>
        <end position="308"/>
    </location>
</feature>
<dbReference type="InterPro" id="IPR001902">
    <property type="entry name" value="SLC26A/SulP_fam"/>
</dbReference>
<comment type="subcellular location">
    <subcellularLocation>
        <location evidence="1">Membrane</location>
        <topology evidence="1">Multi-pass membrane protein</topology>
    </subcellularLocation>
</comment>
<dbReference type="EMBL" id="UGQM01000001">
    <property type="protein sequence ID" value="STZ46174.1"/>
    <property type="molecule type" value="Genomic_DNA"/>
</dbReference>
<feature type="transmembrane region" description="Helical" evidence="6">
    <location>
        <begin position="382"/>
        <end position="409"/>
    </location>
</feature>